<dbReference type="GO" id="GO:0005774">
    <property type="term" value="C:vacuolar membrane"/>
    <property type="evidence" value="ECO:0007669"/>
    <property type="project" value="TreeGrafter"/>
</dbReference>
<evidence type="ECO:0000256" key="10">
    <source>
        <dbReference type="PROSITE-ProRule" id="PRU00221"/>
    </source>
</evidence>
<evidence type="ECO:0000256" key="1">
    <source>
        <dbReference type="ARBA" id="ARBA00002738"/>
    </source>
</evidence>
<dbReference type="PROSITE" id="PS50089">
    <property type="entry name" value="ZF_RING_2"/>
    <property type="match status" value="1"/>
</dbReference>
<dbReference type="InterPro" id="IPR036322">
    <property type="entry name" value="WD40_repeat_dom_sf"/>
</dbReference>
<sequence length="1222" mass="135206">MSDDGMKKGPIPVLGYTNHTSGRSPPADIPNTKTHLSSSPLSSMYAIERQQQRRASGTYSRKQYVIFGGPGSAGSNLSSSPGSSLPKSNSNSIVVPATSSVRHSNMQSVFSHYNQATDSTRFHSATEIVKCAKSNTTPNLFIIGGTKSLQLLKLSNSEISLEYDLSTGRSSQTGLITDIKFGHQNYGRHVAYSTLSGSIHLYNLDKGRVKTSLNEHQRAVNSIDFSIVSPYYLLSGSQDGKMKLWDLRVNSSKSAITMNGNADAVRCVKFNPRLPRTVCGIFDSGIIQKWDIRKPDFRERSLPAHAGPGLTLDWHPELDYIVSGGRDRRLQVWNMTASGELSRKPEHVIITSGPISNATWCKGRGNNSVINTDIAVSFRDDTTVQIWNLHRKFLAKNIIECHDGQVTGLVWKTPKYLVSCSKDKTLVQSNALMEPKLVDNLPNIVTSWNWRANSDLMMISQNRDQFEAVQGGETKSDLLSVNRNSTSVPQSPSDYQFPTSLSMQRNNSSHAQTIPPKRPSTTTSLQALSLHSYPTDSSDSIKPKLSRMSSMGPVSWSSSSRQQKHSNVKSALAVSIHVPVMQNEVEVVKFLTNNYLIEVPNGMDITQICEHNAAVAGSAQKFRECQTWRTIRESILWEYSEKAVGMDDYQSMISGSHMTSHPHDDPQQRRNHSTITYDTHTTTGASANDQLGTSLGSMTESSVSHYKSRHQGSFTLDAHEQSRIRTLQQERHKALSNLVSDVDSRSNSKTTFDTMSDGGIDPNENALIDDDDVTTNNTNSRSNSKTDNVNMPRADSINGQPHDSGYVSEKQIADSPESIADYIPPSEIVHPLRKFNRSGSSSSTGKFRFSFSAASVDFDNEKPVNLSKSPKSSLSSSILAKSSTLQFASSYRQTARLEPASSVSMDMSPVKKPPLTSTTKETNTSEVTLAPALTATVTNESQLTACLKGVSGNSSPISRSPHHHHNGLHHQHQRHHQNYQHPPRSSEDIDDESNLGDDEDQDKSAGSDTDSLSDSDQECEDNREYEEDGVINSKKLRVPWAPTSMIHEAIKYSAEQGDVIMAGTMALLFKPLYPHSMTRKQAQEYILMYHEFLCRRYLFGSSAYVVEVASRTYKLFKTLGQNKTCIRTFCQHCGQLILNESTQMKSEKDSRVQFGFWFCENCGKNQGCCIYCNEPLMGTCIALLGCGHKGHFGCLKSWFVGEMETECPGCGTPALWETEICI</sequence>
<protein>
    <recommendedName>
        <fullName evidence="3">Restriction of telomere capping protein 1</fullName>
    </recommendedName>
</protein>
<feature type="compositionally biased region" description="Polar residues" evidence="11">
    <location>
        <begin position="745"/>
        <end position="754"/>
    </location>
</feature>
<evidence type="ECO:0000256" key="2">
    <source>
        <dbReference type="ARBA" id="ARBA00008863"/>
    </source>
</evidence>
<keyword evidence="14" id="KW-1185">Reference proteome</keyword>
<dbReference type="InterPro" id="IPR001680">
    <property type="entry name" value="WD40_rpt"/>
</dbReference>
<dbReference type="Gene3D" id="2.130.10.10">
    <property type="entry name" value="YVTN repeat-like/Quinoprotein amine dehydrogenase"/>
    <property type="match status" value="1"/>
</dbReference>
<evidence type="ECO:0000313" key="13">
    <source>
        <dbReference type="EMBL" id="GMG24323.1"/>
    </source>
</evidence>
<feature type="region of interest" description="Disordered" evidence="11">
    <location>
        <begin position="736"/>
        <end position="806"/>
    </location>
</feature>
<dbReference type="GO" id="GO:0005829">
    <property type="term" value="C:cytosol"/>
    <property type="evidence" value="ECO:0007669"/>
    <property type="project" value="TreeGrafter"/>
</dbReference>
<accession>A0A9W6YW15</accession>
<dbReference type="InterPro" id="IPR015943">
    <property type="entry name" value="WD40/YVTN_repeat-like_dom_sf"/>
</dbReference>
<evidence type="ECO:0000259" key="12">
    <source>
        <dbReference type="PROSITE" id="PS50089"/>
    </source>
</evidence>
<dbReference type="GO" id="GO:0016239">
    <property type="term" value="P:positive regulation of macroautophagy"/>
    <property type="evidence" value="ECO:0007669"/>
    <property type="project" value="TreeGrafter"/>
</dbReference>
<dbReference type="GO" id="GO:0061700">
    <property type="term" value="C:GATOR2 complex"/>
    <property type="evidence" value="ECO:0007669"/>
    <property type="project" value="TreeGrafter"/>
</dbReference>
<dbReference type="Proteomes" id="UP001165063">
    <property type="component" value="Unassembled WGS sequence"/>
</dbReference>
<feature type="compositionally biased region" description="Polar residues" evidence="11">
    <location>
        <begin position="915"/>
        <end position="924"/>
    </location>
</feature>
<feature type="region of interest" description="Disordered" evidence="11">
    <location>
        <begin position="1"/>
        <end position="40"/>
    </location>
</feature>
<dbReference type="InterPro" id="IPR019775">
    <property type="entry name" value="WD40_repeat_CS"/>
</dbReference>
<gene>
    <name evidence="13" type="ORF">Amon01_000292000</name>
</gene>
<proteinExistence type="inferred from homology"/>
<feature type="compositionally biased region" description="Polar residues" evidence="11">
    <location>
        <begin position="31"/>
        <end position="40"/>
    </location>
</feature>
<dbReference type="PROSITE" id="PS50082">
    <property type="entry name" value="WD_REPEATS_2"/>
    <property type="match status" value="2"/>
</dbReference>
<feature type="compositionally biased region" description="Basic residues" evidence="11">
    <location>
        <begin position="960"/>
        <end position="978"/>
    </location>
</feature>
<dbReference type="PANTHER" id="PTHR46200:SF1">
    <property type="entry name" value="GATOR COMPLEX PROTEIN WDR24"/>
    <property type="match status" value="1"/>
</dbReference>
<feature type="compositionally biased region" description="Acidic residues" evidence="11">
    <location>
        <begin position="1011"/>
        <end position="1029"/>
    </location>
</feature>
<dbReference type="PROSITE" id="PS50294">
    <property type="entry name" value="WD_REPEATS_REGION"/>
    <property type="match status" value="2"/>
</dbReference>
<feature type="compositionally biased region" description="Polar residues" evidence="11">
    <location>
        <begin position="477"/>
        <end position="512"/>
    </location>
</feature>
<keyword evidence="7 9" id="KW-0863">Zinc-finger</keyword>
<feature type="compositionally biased region" description="Low complexity" evidence="11">
    <location>
        <begin position="546"/>
        <end position="560"/>
    </location>
</feature>
<feature type="repeat" description="WD" evidence="10">
    <location>
        <begin position="302"/>
        <end position="343"/>
    </location>
</feature>
<feature type="domain" description="RING-type" evidence="12">
    <location>
        <begin position="1169"/>
        <end position="1210"/>
    </location>
</feature>
<dbReference type="PROSITE" id="PS00678">
    <property type="entry name" value="WD_REPEATS_1"/>
    <property type="match status" value="2"/>
</dbReference>
<evidence type="ECO:0000256" key="9">
    <source>
        <dbReference type="PROSITE-ProRule" id="PRU00175"/>
    </source>
</evidence>
<evidence type="ECO:0000256" key="6">
    <source>
        <dbReference type="ARBA" id="ARBA00022737"/>
    </source>
</evidence>
<feature type="compositionally biased region" description="Acidic residues" evidence="11">
    <location>
        <begin position="988"/>
        <end position="1001"/>
    </location>
</feature>
<organism evidence="13 14">
    <name type="scientific">Ambrosiozyma monospora</name>
    <name type="common">Yeast</name>
    <name type="synonym">Endomycopsis monosporus</name>
    <dbReference type="NCBI Taxonomy" id="43982"/>
    <lineage>
        <taxon>Eukaryota</taxon>
        <taxon>Fungi</taxon>
        <taxon>Dikarya</taxon>
        <taxon>Ascomycota</taxon>
        <taxon>Saccharomycotina</taxon>
        <taxon>Pichiomycetes</taxon>
        <taxon>Pichiales</taxon>
        <taxon>Pichiaceae</taxon>
        <taxon>Ambrosiozyma</taxon>
    </lineage>
</organism>
<dbReference type="Pfam" id="PF00400">
    <property type="entry name" value="WD40"/>
    <property type="match status" value="2"/>
</dbReference>
<dbReference type="AlphaFoldDB" id="A0A9W6YW15"/>
<dbReference type="InterPro" id="IPR001841">
    <property type="entry name" value="Znf_RING"/>
</dbReference>
<comment type="function">
    <text evidence="1">May be involved in a process influencing telomere capping.</text>
</comment>
<feature type="region of interest" description="Disordered" evidence="11">
    <location>
        <begin position="948"/>
        <end position="1030"/>
    </location>
</feature>
<feature type="compositionally biased region" description="Polar residues" evidence="11">
    <location>
        <begin position="519"/>
        <end position="540"/>
    </location>
</feature>
<keyword evidence="6" id="KW-0677">Repeat</keyword>
<feature type="compositionally biased region" description="Low complexity" evidence="11">
    <location>
        <begin position="774"/>
        <end position="788"/>
    </location>
</feature>
<dbReference type="GO" id="GO:0008270">
    <property type="term" value="F:zinc ion binding"/>
    <property type="evidence" value="ECO:0007669"/>
    <property type="project" value="UniProtKB-KW"/>
</dbReference>
<reference evidence="13" key="1">
    <citation type="submission" date="2023-04" db="EMBL/GenBank/DDBJ databases">
        <title>Ambrosiozyma monospora NBRC 1965.</title>
        <authorList>
            <person name="Ichikawa N."/>
            <person name="Sato H."/>
            <person name="Tonouchi N."/>
        </authorList>
    </citation>
    <scope>NUCLEOTIDE SEQUENCE</scope>
    <source>
        <strain evidence="13">NBRC 1965</strain>
    </source>
</reference>
<name>A0A9W6YW15_AMBMO</name>
<evidence type="ECO:0000256" key="3">
    <source>
        <dbReference type="ARBA" id="ARBA00015098"/>
    </source>
</evidence>
<dbReference type="InterPro" id="IPR037590">
    <property type="entry name" value="WDR24"/>
</dbReference>
<evidence type="ECO:0000313" key="14">
    <source>
        <dbReference type="Proteomes" id="UP001165063"/>
    </source>
</evidence>
<dbReference type="EMBL" id="BSXU01001147">
    <property type="protein sequence ID" value="GMG24323.1"/>
    <property type="molecule type" value="Genomic_DNA"/>
</dbReference>
<dbReference type="OrthoDB" id="60955at2759"/>
<evidence type="ECO:0000256" key="4">
    <source>
        <dbReference type="ARBA" id="ARBA00022574"/>
    </source>
</evidence>
<feature type="repeat" description="WD" evidence="10">
    <location>
        <begin position="213"/>
        <end position="255"/>
    </location>
</feature>
<dbReference type="SUPFAM" id="SSF50978">
    <property type="entry name" value="WD40 repeat-like"/>
    <property type="match status" value="1"/>
</dbReference>
<comment type="caution">
    <text evidence="13">The sequence shown here is derived from an EMBL/GenBank/DDBJ whole genome shotgun (WGS) entry which is preliminary data.</text>
</comment>
<comment type="similarity">
    <text evidence="2">Belongs to the WD repeat RTC1 family.</text>
</comment>
<feature type="region of interest" description="Disordered" evidence="11">
    <location>
        <begin position="474"/>
        <end position="563"/>
    </location>
</feature>
<keyword evidence="5" id="KW-0479">Metal-binding</keyword>
<evidence type="ECO:0000256" key="7">
    <source>
        <dbReference type="ARBA" id="ARBA00022771"/>
    </source>
</evidence>
<feature type="region of interest" description="Disordered" evidence="11">
    <location>
        <begin position="679"/>
        <end position="722"/>
    </location>
</feature>
<keyword evidence="4 10" id="KW-0853">WD repeat</keyword>
<keyword evidence="8" id="KW-0862">Zinc</keyword>
<feature type="compositionally biased region" description="Polar residues" evidence="11">
    <location>
        <begin position="684"/>
        <end position="705"/>
    </location>
</feature>
<dbReference type="PANTHER" id="PTHR46200">
    <property type="entry name" value="GATOR COMPLEX PROTEIN WDR24"/>
    <property type="match status" value="1"/>
</dbReference>
<evidence type="ECO:0000256" key="5">
    <source>
        <dbReference type="ARBA" id="ARBA00022723"/>
    </source>
</evidence>
<dbReference type="SMART" id="SM00320">
    <property type="entry name" value="WD40"/>
    <property type="match status" value="6"/>
</dbReference>
<evidence type="ECO:0000256" key="8">
    <source>
        <dbReference type="ARBA" id="ARBA00022833"/>
    </source>
</evidence>
<evidence type="ECO:0000256" key="11">
    <source>
        <dbReference type="SAM" id="MobiDB-lite"/>
    </source>
</evidence>
<feature type="region of interest" description="Disordered" evidence="11">
    <location>
        <begin position="898"/>
        <end position="924"/>
    </location>
</feature>
<dbReference type="GO" id="GO:1904263">
    <property type="term" value="P:positive regulation of TORC1 signaling"/>
    <property type="evidence" value="ECO:0007669"/>
    <property type="project" value="TreeGrafter"/>
</dbReference>